<dbReference type="AlphaFoldDB" id="A0A6N3CKN6"/>
<evidence type="ECO:0000313" key="1">
    <source>
        <dbReference type="EMBL" id="VYU14417.1"/>
    </source>
</evidence>
<protein>
    <submittedName>
        <fullName evidence="1">Uncharacterized protein</fullName>
    </submittedName>
</protein>
<reference evidence="1" key="1">
    <citation type="submission" date="2019-11" db="EMBL/GenBank/DDBJ databases">
        <authorList>
            <person name="Feng L."/>
        </authorList>
    </citation>
    <scope>NUCLEOTIDE SEQUENCE</scope>
    <source>
        <strain evidence="1">PmerdaeLFYP103</strain>
    </source>
</reference>
<proteinExistence type="predicted"/>
<name>A0A6N3CKN6_9BACT</name>
<accession>A0A6N3CKN6</accession>
<sequence>MYLSPLLQGGKRTGLINQIFIWSVLCDPMWSTGTRLFCTPRFYSSGSVNQKVEPEPFTESTPIASFKLSMMVLLIVFRNIRLLKYIDVDIHTFSIKEIQISLLLNSVYICSYRDNY</sequence>
<dbReference type="EMBL" id="CACRUV010000018">
    <property type="protein sequence ID" value="VYU14417.1"/>
    <property type="molecule type" value="Genomic_DNA"/>
</dbReference>
<organism evidence="1">
    <name type="scientific">Parabacteroides merdae</name>
    <dbReference type="NCBI Taxonomy" id="46503"/>
    <lineage>
        <taxon>Bacteria</taxon>
        <taxon>Pseudomonadati</taxon>
        <taxon>Bacteroidota</taxon>
        <taxon>Bacteroidia</taxon>
        <taxon>Bacteroidales</taxon>
        <taxon>Tannerellaceae</taxon>
        <taxon>Parabacteroides</taxon>
    </lineage>
</organism>
<gene>
    <name evidence="1" type="ORF">PMLFYP103_01330</name>
</gene>